<keyword evidence="1" id="KW-1133">Transmembrane helix</keyword>
<evidence type="ECO:0000313" key="3">
    <source>
        <dbReference type="Proteomes" id="UP001273531"/>
    </source>
</evidence>
<reference evidence="2 3" key="1">
    <citation type="submission" date="2023-10" db="EMBL/GenBank/DDBJ databases">
        <title>Sphingomonas sp. HF-S4 16S ribosomal RNA gene Genome sequencing and assembly.</title>
        <authorList>
            <person name="Lee H."/>
        </authorList>
    </citation>
    <scope>NUCLEOTIDE SEQUENCE [LARGE SCALE GENOMIC DNA]</scope>
    <source>
        <strain evidence="2 3">HF-S4</strain>
    </source>
</reference>
<feature type="transmembrane region" description="Helical" evidence="1">
    <location>
        <begin position="12"/>
        <end position="30"/>
    </location>
</feature>
<evidence type="ECO:0000313" key="2">
    <source>
        <dbReference type="EMBL" id="MDV3457430.1"/>
    </source>
</evidence>
<gene>
    <name evidence="2" type="ORF">RZN05_10585</name>
</gene>
<accession>A0ABU3Y7R3</accession>
<evidence type="ECO:0008006" key="4">
    <source>
        <dbReference type="Google" id="ProtNLM"/>
    </source>
</evidence>
<feature type="transmembrane region" description="Helical" evidence="1">
    <location>
        <begin position="36"/>
        <end position="55"/>
    </location>
</feature>
<dbReference type="RefSeq" id="WP_317226581.1">
    <property type="nucleotide sequence ID" value="NZ_JAWJEJ010000001.1"/>
</dbReference>
<evidence type="ECO:0000256" key="1">
    <source>
        <dbReference type="SAM" id="Phobius"/>
    </source>
</evidence>
<keyword evidence="1" id="KW-0472">Membrane</keyword>
<comment type="caution">
    <text evidence="2">The sequence shown here is derived from an EMBL/GenBank/DDBJ whole genome shotgun (WGS) entry which is preliminary data.</text>
</comment>
<name>A0ABU3Y7R3_9SPHN</name>
<dbReference type="EMBL" id="JAWJEJ010000001">
    <property type="protein sequence ID" value="MDV3457430.1"/>
    <property type="molecule type" value="Genomic_DNA"/>
</dbReference>
<organism evidence="2 3">
    <name type="scientific">Sphingomonas agrestis</name>
    <dbReference type="NCBI Taxonomy" id="3080540"/>
    <lineage>
        <taxon>Bacteria</taxon>
        <taxon>Pseudomonadati</taxon>
        <taxon>Pseudomonadota</taxon>
        <taxon>Alphaproteobacteria</taxon>
        <taxon>Sphingomonadales</taxon>
        <taxon>Sphingomonadaceae</taxon>
        <taxon>Sphingomonas</taxon>
    </lineage>
</organism>
<dbReference type="Proteomes" id="UP001273531">
    <property type="component" value="Unassembled WGS sequence"/>
</dbReference>
<protein>
    <recommendedName>
        <fullName evidence="4">Transmembrane protein (PGPGW)</fullName>
    </recommendedName>
</protein>
<keyword evidence="1" id="KW-0812">Transmembrane</keyword>
<sequence length="109" mass="12363">MSRSRKSPVVRISLLVTGLVLLLIVTPLVGPIPGPGGIVTFAAGLTLILQNSNWARKRFVRLKRRWPRFGRYSDIALRRMSYRRRQQRAKEAEVAKAEAELLGFPAEQH</sequence>
<proteinExistence type="predicted"/>
<keyword evidence="3" id="KW-1185">Reference proteome</keyword>